<comment type="caution">
    <text evidence="2">The sequence shown here is derived from an EMBL/GenBank/DDBJ whole genome shotgun (WGS) entry which is preliminary data.</text>
</comment>
<dbReference type="Proteomes" id="UP001279734">
    <property type="component" value="Unassembled WGS sequence"/>
</dbReference>
<name>A0AAD3TF70_NEPGR</name>
<dbReference type="Pfam" id="PF22922">
    <property type="entry name" value="GAF_NLP"/>
    <property type="match status" value="1"/>
</dbReference>
<accession>A0AAD3TF70</accession>
<dbReference type="InterPro" id="IPR055081">
    <property type="entry name" value="NLP1-9_GAF"/>
</dbReference>
<evidence type="ECO:0000259" key="1">
    <source>
        <dbReference type="Pfam" id="PF22922"/>
    </source>
</evidence>
<evidence type="ECO:0000313" key="2">
    <source>
        <dbReference type="EMBL" id="GMH28024.1"/>
    </source>
</evidence>
<protein>
    <recommendedName>
        <fullName evidence="1">NLP1-9 GAF domain-containing protein</fullName>
    </recommendedName>
</protein>
<proteinExistence type="predicted"/>
<dbReference type="EMBL" id="BSYO01000033">
    <property type="protein sequence ID" value="GMH28024.1"/>
    <property type="molecule type" value="Genomic_DNA"/>
</dbReference>
<feature type="domain" description="NLP1-9 GAF" evidence="1">
    <location>
        <begin position="110"/>
        <end position="226"/>
    </location>
</feature>
<dbReference type="InterPro" id="IPR045012">
    <property type="entry name" value="NLP"/>
</dbReference>
<dbReference type="PANTHER" id="PTHR32002:SF35">
    <property type="entry name" value="PROTEIN NLP6"/>
    <property type="match status" value="1"/>
</dbReference>
<dbReference type="PANTHER" id="PTHR32002">
    <property type="entry name" value="PROTEIN NLP8"/>
    <property type="match status" value="1"/>
</dbReference>
<organism evidence="2 3">
    <name type="scientific">Nepenthes gracilis</name>
    <name type="common">Slender pitcher plant</name>
    <dbReference type="NCBI Taxonomy" id="150966"/>
    <lineage>
        <taxon>Eukaryota</taxon>
        <taxon>Viridiplantae</taxon>
        <taxon>Streptophyta</taxon>
        <taxon>Embryophyta</taxon>
        <taxon>Tracheophyta</taxon>
        <taxon>Spermatophyta</taxon>
        <taxon>Magnoliopsida</taxon>
        <taxon>eudicotyledons</taxon>
        <taxon>Gunneridae</taxon>
        <taxon>Pentapetalae</taxon>
        <taxon>Caryophyllales</taxon>
        <taxon>Nepenthaceae</taxon>
        <taxon>Nepenthes</taxon>
    </lineage>
</organism>
<reference evidence="2" key="1">
    <citation type="submission" date="2023-05" db="EMBL/GenBank/DDBJ databases">
        <title>Nepenthes gracilis genome sequencing.</title>
        <authorList>
            <person name="Fukushima K."/>
        </authorList>
    </citation>
    <scope>NUCLEOTIDE SEQUENCE</scope>
    <source>
        <strain evidence="2">SING2019-196</strain>
    </source>
</reference>
<gene>
    <name evidence="2" type="ORF">Nepgr_029867</name>
</gene>
<keyword evidence="3" id="KW-1185">Reference proteome</keyword>
<sequence length="231" mass="25895">MNIFSVDGECDGPLGLPGRIFSPKLLEWTPNVQYYSRKEYLRLTHAKHYIAQGSLAFPVFEPSGRTSVGVLELIVNSQTINYAPEVDKVCKALEAVNLRTLGILDYPKIQICNEGRQNAFAEILEALIEECETYKLPPAQTWILRRHRSALAYGGVWKNSSSSFDGRCMEQVYMSNFATAFYVVDVDVWGFYEACAEYHLQRGQGVTGRAFSSLGMYFCGDIAQSAKLSTL</sequence>
<dbReference type="AlphaFoldDB" id="A0AAD3TF70"/>
<dbReference type="GO" id="GO:0003700">
    <property type="term" value="F:DNA-binding transcription factor activity"/>
    <property type="evidence" value="ECO:0007669"/>
    <property type="project" value="InterPro"/>
</dbReference>
<evidence type="ECO:0000313" key="3">
    <source>
        <dbReference type="Proteomes" id="UP001279734"/>
    </source>
</evidence>